<protein>
    <recommendedName>
        <fullName evidence="7">Oxidase ustYa</fullName>
    </recommendedName>
</protein>
<dbReference type="PANTHER" id="PTHR33365:SF11">
    <property type="entry name" value="TAT PATHWAY SIGNAL SEQUENCE"/>
    <property type="match status" value="1"/>
</dbReference>
<evidence type="ECO:0000256" key="1">
    <source>
        <dbReference type="ARBA" id="ARBA00004685"/>
    </source>
</evidence>
<keyword evidence="4" id="KW-0472">Membrane</keyword>
<dbReference type="EMBL" id="FJOG01000014">
    <property type="protein sequence ID" value="CZR59880.1"/>
    <property type="molecule type" value="Genomic_DNA"/>
</dbReference>
<proteinExistence type="inferred from homology"/>
<dbReference type="STRING" id="576137.A0A1L7X4D8"/>
<dbReference type="InterPro" id="IPR021765">
    <property type="entry name" value="UstYa-like"/>
</dbReference>
<keyword evidence="4" id="KW-1133">Transmembrane helix</keyword>
<dbReference type="GO" id="GO:0043386">
    <property type="term" value="P:mycotoxin biosynthetic process"/>
    <property type="evidence" value="ECO:0007669"/>
    <property type="project" value="InterPro"/>
</dbReference>
<keyword evidence="2" id="KW-0560">Oxidoreductase</keyword>
<name>A0A1L7X4D8_9HELO</name>
<accession>A0A1L7X4D8</accession>
<comment type="pathway">
    <text evidence="1">Mycotoxin biosynthesis.</text>
</comment>
<dbReference type="Pfam" id="PF11807">
    <property type="entry name" value="UstYa"/>
    <property type="match status" value="1"/>
</dbReference>
<keyword evidence="6" id="KW-1185">Reference proteome</keyword>
<gene>
    <name evidence="5" type="ORF">PAC_09774</name>
</gene>
<sequence length="267" mass="29647">MIVPSHLQVANNDVKMLVKMPNEQYSAVPPDEGGQVAGGVYARKRSFSGETVKTVFLLGVFAVVCFVLGFGVGHNWGDIGRLMSWPQLGENGALNPQAFIPEIPLEEVMFDFPTPYEDTGIEGDKLWSELMPLGSGFLRVPYPRRFDMPQSKSIEDDPEEGEIYSLSVTHQLHCLGVLRDVIKKYEKKDKSRFAGDGHEYHCIDYIRQSILCAGDTTLDFAEIVREPDGTNRRLGFSGANSTHICRSWDAVKAFAIENRSGDKTGIA</sequence>
<evidence type="ECO:0000256" key="3">
    <source>
        <dbReference type="ARBA" id="ARBA00035112"/>
    </source>
</evidence>
<dbReference type="PANTHER" id="PTHR33365">
    <property type="entry name" value="YALI0B05434P"/>
    <property type="match status" value="1"/>
</dbReference>
<evidence type="ECO:0000313" key="6">
    <source>
        <dbReference type="Proteomes" id="UP000184330"/>
    </source>
</evidence>
<evidence type="ECO:0000256" key="4">
    <source>
        <dbReference type="SAM" id="Phobius"/>
    </source>
</evidence>
<evidence type="ECO:0000256" key="2">
    <source>
        <dbReference type="ARBA" id="ARBA00023002"/>
    </source>
</evidence>
<keyword evidence="4" id="KW-0812">Transmembrane</keyword>
<dbReference type="AlphaFoldDB" id="A0A1L7X4D8"/>
<dbReference type="GO" id="GO:0016491">
    <property type="term" value="F:oxidoreductase activity"/>
    <property type="evidence" value="ECO:0007669"/>
    <property type="project" value="UniProtKB-KW"/>
</dbReference>
<comment type="similarity">
    <text evidence="3">Belongs to the ustYa family.</text>
</comment>
<feature type="transmembrane region" description="Helical" evidence="4">
    <location>
        <begin position="55"/>
        <end position="73"/>
    </location>
</feature>
<reference evidence="5 6" key="1">
    <citation type="submission" date="2016-03" db="EMBL/GenBank/DDBJ databases">
        <authorList>
            <person name="Ploux O."/>
        </authorList>
    </citation>
    <scope>NUCLEOTIDE SEQUENCE [LARGE SCALE GENOMIC DNA]</scope>
    <source>
        <strain evidence="5 6">UAMH 11012</strain>
    </source>
</reference>
<dbReference type="OrthoDB" id="3687641at2759"/>
<organism evidence="5 6">
    <name type="scientific">Phialocephala subalpina</name>
    <dbReference type="NCBI Taxonomy" id="576137"/>
    <lineage>
        <taxon>Eukaryota</taxon>
        <taxon>Fungi</taxon>
        <taxon>Dikarya</taxon>
        <taxon>Ascomycota</taxon>
        <taxon>Pezizomycotina</taxon>
        <taxon>Leotiomycetes</taxon>
        <taxon>Helotiales</taxon>
        <taxon>Mollisiaceae</taxon>
        <taxon>Phialocephala</taxon>
        <taxon>Phialocephala fortinii species complex</taxon>
    </lineage>
</organism>
<evidence type="ECO:0000313" key="5">
    <source>
        <dbReference type="EMBL" id="CZR59880.1"/>
    </source>
</evidence>
<evidence type="ECO:0008006" key="7">
    <source>
        <dbReference type="Google" id="ProtNLM"/>
    </source>
</evidence>
<dbReference type="Proteomes" id="UP000184330">
    <property type="component" value="Unassembled WGS sequence"/>
</dbReference>